<keyword evidence="1" id="KW-0812">Transmembrane</keyword>
<gene>
    <name evidence="2" type="ORF">EDD30_6673</name>
</gene>
<proteinExistence type="predicted"/>
<keyword evidence="1" id="KW-1133">Transmembrane helix</keyword>
<evidence type="ECO:0000313" key="3">
    <source>
        <dbReference type="Proteomes" id="UP000271683"/>
    </source>
</evidence>
<accession>A0A3N1GTU6</accession>
<dbReference type="EMBL" id="RJKL01000001">
    <property type="protein sequence ID" value="ROP33647.1"/>
    <property type="molecule type" value="Genomic_DNA"/>
</dbReference>
<name>A0A3N1GTU6_9ACTN</name>
<dbReference type="AlphaFoldDB" id="A0A3N1GTU6"/>
<sequence length="246" mass="26124">MSRADVGRLSGGERQEPALGYRAAAYGEVMIGAEGGSSSGVSRRSAAWWVVVVALAWVIFAVEQFFAYRVAGFGLAVLVLLGVGWVTATVVTVSGVVISWRRSRRFPAVTAAALGLLSAGLIGVVDWKGWYARDFYREHRQDFALLVDEVRQGLYYSDAAGGSQLSDELAHLSSNGLVGAVGTPDESVVFLPASAARGDAHRNGAGAVRGCAVGYLNVEVDMPPSVESYEACRGRISLGDGWYWAD</sequence>
<reference evidence="2 3" key="1">
    <citation type="submission" date="2018-11" db="EMBL/GenBank/DDBJ databases">
        <title>Sequencing the genomes of 1000 actinobacteria strains.</title>
        <authorList>
            <person name="Klenk H.-P."/>
        </authorList>
    </citation>
    <scope>NUCLEOTIDE SEQUENCE [LARGE SCALE GENOMIC DNA]</scope>
    <source>
        <strain evidence="2 3">DSM 43634</strain>
    </source>
</reference>
<organism evidence="2 3">
    <name type="scientific">Couchioplanes caeruleus</name>
    <dbReference type="NCBI Taxonomy" id="56438"/>
    <lineage>
        <taxon>Bacteria</taxon>
        <taxon>Bacillati</taxon>
        <taxon>Actinomycetota</taxon>
        <taxon>Actinomycetes</taxon>
        <taxon>Micromonosporales</taxon>
        <taxon>Micromonosporaceae</taxon>
        <taxon>Couchioplanes</taxon>
    </lineage>
</organism>
<feature type="transmembrane region" description="Helical" evidence="1">
    <location>
        <begin position="46"/>
        <end position="68"/>
    </location>
</feature>
<protein>
    <submittedName>
        <fullName evidence="2">Uncharacterized protein</fullName>
    </submittedName>
</protein>
<evidence type="ECO:0000313" key="2">
    <source>
        <dbReference type="EMBL" id="ROP33647.1"/>
    </source>
</evidence>
<keyword evidence="1" id="KW-0472">Membrane</keyword>
<comment type="caution">
    <text evidence="2">The sequence shown here is derived from an EMBL/GenBank/DDBJ whole genome shotgun (WGS) entry which is preliminary data.</text>
</comment>
<dbReference type="Proteomes" id="UP000271683">
    <property type="component" value="Unassembled WGS sequence"/>
</dbReference>
<evidence type="ECO:0000256" key="1">
    <source>
        <dbReference type="SAM" id="Phobius"/>
    </source>
</evidence>
<feature type="transmembrane region" description="Helical" evidence="1">
    <location>
        <begin position="106"/>
        <end position="127"/>
    </location>
</feature>
<feature type="transmembrane region" description="Helical" evidence="1">
    <location>
        <begin position="75"/>
        <end position="100"/>
    </location>
</feature>